<feature type="compositionally biased region" description="Low complexity" evidence="6">
    <location>
        <begin position="1017"/>
        <end position="1036"/>
    </location>
</feature>
<keyword evidence="4" id="KW-0804">Transcription</keyword>
<feature type="compositionally biased region" description="Polar residues" evidence="6">
    <location>
        <begin position="963"/>
        <end position="995"/>
    </location>
</feature>
<dbReference type="EMBL" id="KZ819189">
    <property type="protein sequence ID" value="PWZ02291.1"/>
    <property type="molecule type" value="Genomic_DNA"/>
</dbReference>
<dbReference type="InterPro" id="IPR036864">
    <property type="entry name" value="Zn2-C6_fun-type_DNA-bd_sf"/>
</dbReference>
<evidence type="ECO:0000256" key="5">
    <source>
        <dbReference type="ARBA" id="ARBA00023242"/>
    </source>
</evidence>
<dbReference type="PANTHER" id="PTHR31845">
    <property type="entry name" value="FINGER DOMAIN PROTEIN, PUTATIVE-RELATED"/>
    <property type="match status" value="1"/>
</dbReference>
<dbReference type="Gene3D" id="4.10.240.10">
    <property type="entry name" value="Zn(2)-C6 fungal-type DNA-binding domain"/>
    <property type="match status" value="1"/>
</dbReference>
<feature type="region of interest" description="Disordered" evidence="6">
    <location>
        <begin position="751"/>
        <end position="785"/>
    </location>
</feature>
<feature type="region of interest" description="Disordered" evidence="6">
    <location>
        <begin position="889"/>
        <end position="941"/>
    </location>
</feature>
<dbReference type="Pfam" id="PF00172">
    <property type="entry name" value="Zn_clus"/>
    <property type="match status" value="1"/>
</dbReference>
<dbReference type="OrthoDB" id="3163292at2759"/>
<dbReference type="GO" id="GO:0000976">
    <property type="term" value="F:transcription cis-regulatory region binding"/>
    <property type="evidence" value="ECO:0007669"/>
    <property type="project" value="TreeGrafter"/>
</dbReference>
<evidence type="ECO:0000259" key="7">
    <source>
        <dbReference type="PROSITE" id="PS50048"/>
    </source>
</evidence>
<dbReference type="AlphaFoldDB" id="A0A317XYD1"/>
<evidence type="ECO:0000256" key="4">
    <source>
        <dbReference type="ARBA" id="ARBA00023163"/>
    </source>
</evidence>
<feature type="compositionally biased region" description="Polar residues" evidence="6">
    <location>
        <begin position="236"/>
        <end position="245"/>
    </location>
</feature>
<proteinExistence type="predicted"/>
<keyword evidence="5" id="KW-0539">Nucleus</keyword>
<feature type="compositionally biased region" description="Low complexity" evidence="6">
    <location>
        <begin position="214"/>
        <end position="235"/>
    </location>
</feature>
<name>A0A317XYD1_9BASI</name>
<feature type="compositionally biased region" description="Polar residues" evidence="6">
    <location>
        <begin position="1007"/>
        <end position="1016"/>
    </location>
</feature>
<reference evidence="8 9" key="1">
    <citation type="journal article" date="2018" name="Mol. Biol. Evol.">
        <title>Broad Genomic Sampling Reveals a Smut Pathogenic Ancestry of the Fungal Clade Ustilaginomycotina.</title>
        <authorList>
            <person name="Kijpornyongpan T."/>
            <person name="Mondo S.J."/>
            <person name="Barry K."/>
            <person name="Sandor L."/>
            <person name="Lee J."/>
            <person name="Lipzen A."/>
            <person name="Pangilinan J."/>
            <person name="LaButti K."/>
            <person name="Hainaut M."/>
            <person name="Henrissat B."/>
            <person name="Grigoriev I.V."/>
            <person name="Spatafora J.W."/>
            <person name="Aime M.C."/>
        </authorList>
    </citation>
    <scope>NUCLEOTIDE SEQUENCE [LARGE SCALE GENOMIC DNA]</scope>
    <source>
        <strain evidence="8 9">MCA 3645</strain>
    </source>
</reference>
<dbReference type="PROSITE" id="PS50048">
    <property type="entry name" value="ZN2_CY6_FUNGAL_2"/>
    <property type="match status" value="1"/>
</dbReference>
<feature type="compositionally biased region" description="Basic and acidic residues" evidence="6">
    <location>
        <begin position="23"/>
        <end position="32"/>
    </location>
</feature>
<evidence type="ECO:0000313" key="9">
    <source>
        <dbReference type="Proteomes" id="UP000246740"/>
    </source>
</evidence>
<keyword evidence="3" id="KW-0238">DNA-binding</keyword>
<dbReference type="InterPro" id="IPR001138">
    <property type="entry name" value="Zn2Cys6_DnaBD"/>
</dbReference>
<dbReference type="InterPro" id="IPR051089">
    <property type="entry name" value="prtT"/>
</dbReference>
<feature type="domain" description="Zn(2)-C6 fungal-type" evidence="7">
    <location>
        <begin position="90"/>
        <end position="123"/>
    </location>
</feature>
<feature type="compositionally biased region" description="Low complexity" evidence="6">
    <location>
        <begin position="51"/>
        <end position="82"/>
    </location>
</feature>
<feature type="compositionally biased region" description="Polar residues" evidence="6">
    <location>
        <begin position="889"/>
        <end position="915"/>
    </location>
</feature>
<evidence type="ECO:0000256" key="1">
    <source>
        <dbReference type="ARBA" id="ARBA00004123"/>
    </source>
</evidence>
<evidence type="ECO:0000313" key="8">
    <source>
        <dbReference type="EMBL" id="PWZ02291.1"/>
    </source>
</evidence>
<keyword evidence="2" id="KW-0805">Transcription regulation</keyword>
<dbReference type="CDD" id="cd00067">
    <property type="entry name" value="GAL4"/>
    <property type="match status" value="1"/>
</dbReference>
<organism evidence="8 9">
    <name type="scientific">Testicularia cyperi</name>
    <dbReference type="NCBI Taxonomy" id="1882483"/>
    <lineage>
        <taxon>Eukaryota</taxon>
        <taxon>Fungi</taxon>
        <taxon>Dikarya</taxon>
        <taxon>Basidiomycota</taxon>
        <taxon>Ustilaginomycotina</taxon>
        <taxon>Ustilaginomycetes</taxon>
        <taxon>Ustilaginales</taxon>
        <taxon>Anthracoideaceae</taxon>
        <taxon>Testicularia</taxon>
    </lineage>
</organism>
<protein>
    <recommendedName>
        <fullName evidence="7">Zn(2)-C6 fungal-type domain-containing protein</fullName>
    </recommendedName>
</protein>
<feature type="region of interest" description="Disordered" evidence="6">
    <location>
        <begin position="954"/>
        <end position="1082"/>
    </location>
</feature>
<dbReference type="InParanoid" id="A0A317XYD1"/>
<dbReference type="STRING" id="1882483.A0A317XYD1"/>
<comment type="subcellular location">
    <subcellularLocation>
        <location evidence="1">Nucleus</location>
    </subcellularLocation>
</comment>
<dbReference type="Proteomes" id="UP000246740">
    <property type="component" value="Unassembled WGS sequence"/>
</dbReference>
<dbReference type="SUPFAM" id="SSF57701">
    <property type="entry name" value="Zn2/Cys6 DNA-binding domain"/>
    <property type="match status" value="1"/>
</dbReference>
<keyword evidence="9" id="KW-1185">Reference proteome</keyword>
<evidence type="ECO:0000256" key="6">
    <source>
        <dbReference type="SAM" id="MobiDB-lite"/>
    </source>
</evidence>
<feature type="region of interest" description="Disordered" evidence="6">
    <location>
        <begin position="176"/>
        <end position="245"/>
    </location>
</feature>
<dbReference type="GO" id="GO:0008270">
    <property type="term" value="F:zinc ion binding"/>
    <property type="evidence" value="ECO:0007669"/>
    <property type="project" value="InterPro"/>
</dbReference>
<accession>A0A317XYD1</accession>
<dbReference type="SMART" id="SM00066">
    <property type="entry name" value="GAL4"/>
    <property type="match status" value="1"/>
</dbReference>
<feature type="region of interest" description="Disordered" evidence="6">
    <location>
        <begin position="1"/>
        <end position="82"/>
    </location>
</feature>
<gene>
    <name evidence="8" type="ORF">BCV70DRAFT_60989</name>
</gene>
<evidence type="ECO:0000256" key="2">
    <source>
        <dbReference type="ARBA" id="ARBA00023015"/>
    </source>
</evidence>
<evidence type="ECO:0000256" key="3">
    <source>
        <dbReference type="ARBA" id="ARBA00023125"/>
    </source>
</evidence>
<dbReference type="GO" id="GO:0005634">
    <property type="term" value="C:nucleus"/>
    <property type="evidence" value="ECO:0007669"/>
    <property type="project" value="UniProtKB-SubCell"/>
</dbReference>
<dbReference type="GO" id="GO:0000981">
    <property type="term" value="F:DNA-binding transcription factor activity, RNA polymerase II-specific"/>
    <property type="evidence" value="ECO:0007669"/>
    <property type="project" value="InterPro"/>
</dbReference>
<feature type="compositionally biased region" description="Polar residues" evidence="6">
    <location>
        <begin position="1"/>
        <end position="22"/>
    </location>
</feature>
<sequence>MSMGDMTSSRASDSSHRPTSSHNDGRSYDASRDLPSILASAPSIQPPSSAPPAAAMQQHQQPQATAAAASSAPTHDAAAATAPKRGSNLACLKCRAIKVKCWKTNPADPRCARCNRLDLFCEFREHHRGKKLEKVIEDEGRAQFDSPEVLRRARERLALCSTFPINVELGTLLGIDDQTRPDQSRGRSVSSPDMNRGPRPTIEHALRPNDSWSQQQQQVHPHGQQMAHSQASQQAPTASGQTLPASPVQVNSLYDDVVRTNQVIWSDACYLFNLFVMHLNPVLAVLDSRLHTAQHTREHLPITFSGILAVASRFFRPDLEQQCHSVSEAILDLAQAQKVCSLDHVLALILRLLWGDLSVVGSPKILVRAIGCAYELGLPLCFDVSVAAPSGNPTLPLHSSYASLETIELRTQQRTWMQLCLLELSQQANSAKAWQQPQLIATADIPNPRVWHQANASTVSPADTRLAYLLDLAIGQSGYNRLSEALSGTELRQSVQTLESRDRALTTAWFDSYGEEQVPRNALDRYSRLELGFLHPFSRFARALQVWTCAVRLARTASDGGSYQQASHIPGQAPMVASSDGHMYGADSTAAYLEHVWLGATADLALKVLDAFVGRVMEQELLRFSSQYMALGCFGAARWMLSQQMRLHPSITDRAKDSIGKVIRLLARPQYYPDGSRIAMAREMGGLLDKSLRSLMGDARGTSPKRTRGQAFGHLPAVYRNSDGTGVVPFGVVAGASSIDGKKRRMSAASGMVLGDGSAGRSDTTGSERGSEWSPHVVQDSRTSYAPEEFGKLSIDVNAGYDQQWNPLGTLAPYDMTPTSDTGPEPSPFSLSAPDLHHPSLVSATYAAHQHGLGHVQGSHVLVGPAAHGPTGGLTMSQFHGLISSQPAWQTSVPAPNTSGATSTLAHTGNSNAGSGSEHHRQQQQQQQSSQMGYPSDAPLSLSQLPVQTHVQTSVYSPGDLPSQGSSYADSLRPMSSSSSVNPFDAIQSQPQQLRPSDASPPYDNHPYQTVPSRRLSQPILQHQQQPVQDLQTVSQVGTRWPAPPSHTYPSSSGTGSGQDHRHQHHHHQQQQQHTLASDLQGYLGQLDGSMVDWQQGVSGTRFDGQQQQ</sequence>
<dbReference type="PROSITE" id="PS00463">
    <property type="entry name" value="ZN2_CY6_FUNGAL_1"/>
    <property type="match status" value="1"/>
</dbReference>
<dbReference type="PANTHER" id="PTHR31845:SF19">
    <property type="entry name" value="TRANSCRIPTION FACTOR DOMAIN-CONTAINING PROTEIN"/>
    <property type="match status" value="1"/>
</dbReference>
<feature type="region of interest" description="Disordered" evidence="6">
    <location>
        <begin position="815"/>
        <end position="836"/>
    </location>
</feature>